<keyword evidence="3" id="KW-1185">Reference proteome</keyword>
<reference evidence="2" key="1">
    <citation type="submission" date="2021-01" db="EMBL/GenBank/DDBJ databases">
        <authorList>
            <consortium name="Genoscope - CEA"/>
            <person name="William W."/>
        </authorList>
    </citation>
    <scope>NUCLEOTIDE SEQUENCE</scope>
</reference>
<gene>
    <name evidence="2" type="ORF">PPRIM_AZ9-3.1.T1240118</name>
</gene>
<evidence type="ECO:0000313" key="3">
    <source>
        <dbReference type="Proteomes" id="UP000688137"/>
    </source>
</evidence>
<proteinExistence type="predicted"/>
<keyword evidence="1" id="KW-1133">Transmembrane helix</keyword>
<keyword evidence="1" id="KW-0472">Membrane</keyword>
<dbReference type="EMBL" id="CAJJDM010000127">
    <property type="protein sequence ID" value="CAD8104659.1"/>
    <property type="molecule type" value="Genomic_DNA"/>
</dbReference>
<keyword evidence="1" id="KW-0812">Transmembrane</keyword>
<sequence length="116" mass="14072">MIQRIKLKFLDRQSKMYLTTIFRRITYEYSKCFKFYTKPENNDSFDGRIIIQIIKYLVFVFGYFLVLIEKEKIINSFSISSITIWTPKKLEGHLVKPKQMEFLVYLQGQILCEFFK</sequence>
<evidence type="ECO:0000256" key="1">
    <source>
        <dbReference type="SAM" id="Phobius"/>
    </source>
</evidence>
<evidence type="ECO:0000313" key="2">
    <source>
        <dbReference type="EMBL" id="CAD8104659.1"/>
    </source>
</evidence>
<feature type="transmembrane region" description="Helical" evidence="1">
    <location>
        <begin position="49"/>
        <end position="68"/>
    </location>
</feature>
<organism evidence="2 3">
    <name type="scientific">Paramecium primaurelia</name>
    <dbReference type="NCBI Taxonomy" id="5886"/>
    <lineage>
        <taxon>Eukaryota</taxon>
        <taxon>Sar</taxon>
        <taxon>Alveolata</taxon>
        <taxon>Ciliophora</taxon>
        <taxon>Intramacronucleata</taxon>
        <taxon>Oligohymenophorea</taxon>
        <taxon>Peniculida</taxon>
        <taxon>Parameciidae</taxon>
        <taxon>Paramecium</taxon>
    </lineage>
</organism>
<comment type="caution">
    <text evidence="2">The sequence shown here is derived from an EMBL/GenBank/DDBJ whole genome shotgun (WGS) entry which is preliminary data.</text>
</comment>
<protein>
    <submittedName>
        <fullName evidence="2">Uncharacterized protein</fullName>
    </submittedName>
</protein>
<dbReference type="AlphaFoldDB" id="A0A8S1PPM6"/>
<accession>A0A8S1PPM6</accession>
<dbReference type="Proteomes" id="UP000688137">
    <property type="component" value="Unassembled WGS sequence"/>
</dbReference>
<name>A0A8S1PPM6_PARPR</name>